<dbReference type="Gene3D" id="3.40.50.10900">
    <property type="entry name" value="PAC-like subunit"/>
    <property type="match status" value="1"/>
</dbReference>
<dbReference type="PIRSF" id="PIRSF028754">
    <property type="entry name" value="UCP028754"/>
    <property type="match status" value="1"/>
</dbReference>
<dbReference type="GO" id="GO:0016874">
    <property type="term" value="F:ligase activity"/>
    <property type="evidence" value="ECO:0007669"/>
    <property type="project" value="UniProtKB-KW"/>
</dbReference>
<evidence type="ECO:0000313" key="2">
    <source>
        <dbReference type="Proteomes" id="UP000198582"/>
    </source>
</evidence>
<dbReference type="STRING" id="394193.SAMN04489732_101441"/>
<dbReference type="Pfam" id="PF09754">
    <property type="entry name" value="PAC2"/>
    <property type="match status" value="1"/>
</dbReference>
<gene>
    <name evidence="1" type="ORF">SAMN04489732_101441</name>
</gene>
<organism evidence="1 2">
    <name type="scientific">Amycolatopsis saalfeldensis</name>
    <dbReference type="NCBI Taxonomy" id="394193"/>
    <lineage>
        <taxon>Bacteria</taxon>
        <taxon>Bacillati</taxon>
        <taxon>Actinomycetota</taxon>
        <taxon>Actinomycetes</taxon>
        <taxon>Pseudonocardiales</taxon>
        <taxon>Pseudonocardiaceae</taxon>
        <taxon>Amycolatopsis</taxon>
    </lineage>
</organism>
<evidence type="ECO:0000313" key="1">
    <source>
        <dbReference type="EMBL" id="SEO56212.1"/>
    </source>
</evidence>
<dbReference type="InterPro" id="IPR038389">
    <property type="entry name" value="PSMG2_sf"/>
</dbReference>
<dbReference type="Proteomes" id="UP000198582">
    <property type="component" value="Unassembled WGS sequence"/>
</dbReference>
<keyword evidence="2" id="KW-1185">Reference proteome</keyword>
<keyword evidence="1" id="KW-0436">Ligase</keyword>
<protein>
    <submittedName>
        <fullName evidence="1">Predicted ATP-dependent carboligase, ATP-grasp superfamily</fullName>
    </submittedName>
</protein>
<dbReference type="SUPFAM" id="SSF159659">
    <property type="entry name" value="Cgl1923-like"/>
    <property type="match status" value="1"/>
</dbReference>
<dbReference type="OrthoDB" id="3733464at2"/>
<dbReference type="InterPro" id="IPR008492">
    <property type="entry name" value="Rv2714-like"/>
</dbReference>
<dbReference type="AlphaFoldDB" id="A0A1H8QPT7"/>
<dbReference type="Gene3D" id="1.10.287.100">
    <property type="match status" value="1"/>
</dbReference>
<sequence>MGFDPEELYEVDSDVPDLSGAVLLHFFEGFMDAGSTGRLVTEHLTNEVKGRVIARFDVDRLIDYRSRRPPMTYAVDHWEDYEAPELTVQLMHDTDGTPFLLLSGPEPDHDWERFATAVKQLVERWGVRLTVGYHGIPMGTPHTRPLGVTAHATRGELVGDHQPLPNRMQVPGSVAALIEFRLGELGHDAMGFAAHVPHYLAQSAYPSAALKAFEAIGRATGLSLPDGELRTAADVATAEIDRQVSESDEVADVVRALERQYDTFVEAAAHDSLLAESKEHMPTAEELGSQFERFLAEQQGGSESPDR</sequence>
<dbReference type="InterPro" id="IPR019151">
    <property type="entry name" value="Proteasome_assmbl_chaperone_2"/>
</dbReference>
<dbReference type="RefSeq" id="WP_091611643.1">
    <property type="nucleotide sequence ID" value="NZ_FOEF01000001.1"/>
</dbReference>
<proteinExistence type="predicted"/>
<accession>A0A1H8QPT7</accession>
<name>A0A1H8QPT7_9PSEU</name>
<reference evidence="2" key="1">
    <citation type="submission" date="2016-10" db="EMBL/GenBank/DDBJ databases">
        <authorList>
            <person name="Varghese N."/>
            <person name="Submissions S."/>
        </authorList>
    </citation>
    <scope>NUCLEOTIDE SEQUENCE [LARGE SCALE GENOMIC DNA]</scope>
    <source>
        <strain evidence="2">DSM 44993</strain>
    </source>
</reference>
<dbReference type="EMBL" id="FOEF01000001">
    <property type="protein sequence ID" value="SEO56212.1"/>
    <property type="molecule type" value="Genomic_DNA"/>
</dbReference>